<comment type="activity regulation">
    <text evidence="12">Activated by a monovalent cation that binds near, but not in, the active site. The most likely occupant of the site in vivo is potassium. Ion binding induces a conformational change that may alter substrate affinity.</text>
</comment>
<feature type="binding site" evidence="12">
    <location>
        <position position="290"/>
    </location>
    <ligand>
        <name>K(+)</name>
        <dbReference type="ChEBI" id="CHEBI:29103"/>
    </ligand>
</feature>
<feature type="binding site" evidence="12">
    <location>
        <position position="288"/>
    </location>
    <ligand>
        <name>K(+)</name>
        <dbReference type="ChEBI" id="CHEBI:29103"/>
    </ligand>
</feature>
<comment type="caution">
    <text evidence="12">Lacks conserved residue(s) required for the propagation of feature annotation.</text>
</comment>
<evidence type="ECO:0000256" key="2">
    <source>
        <dbReference type="ARBA" id="ARBA00012035"/>
    </source>
</evidence>
<reference evidence="15" key="1">
    <citation type="journal article" date="2013" name="Proc. Natl. Acad. Sci. U.S.A.">
        <title>Improving the coverage of the cyanobacterial phylum using diversity-driven genome sequencing.</title>
        <authorList>
            <person name="Shih P.M."/>
            <person name="Wu D."/>
            <person name="Latifi A."/>
            <person name="Axen S.D."/>
            <person name="Fewer D.P."/>
            <person name="Talla E."/>
            <person name="Calteau A."/>
            <person name="Cai F."/>
            <person name="Tandeau de Marsac N."/>
            <person name="Rippka R."/>
            <person name="Herdman M."/>
            <person name="Sivonen K."/>
            <person name="Coursin T."/>
            <person name="Laurent T."/>
            <person name="Goodwin L."/>
            <person name="Nolan M."/>
            <person name="Davenport K.W."/>
            <person name="Han C.S."/>
            <person name="Rubin E.M."/>
            <person name="Eisen J.A."/>
            <person name="Woyke T."/>
            <person name="Gugger M."/>
            <person name="Kerfeld C.A."/>
        </authorList>
    </citation>
    <scope>NUCLEOTIDE SEQUENCE [LARGE SCALE GENOMIC DNA]</scope>
    <source>
        <strain evidence="15">ATCC 29140 / PCC 7202</strain>
    </source>
</reference>
<dbReference type="GO" id="GO:0004747">
    <property type="term" value="F:ribokinase activity"/>
    <property type="evidence" value="ECO:0007669"/>
    <property type="project" value="UniProtKB-UniRule"/>
</dbReference>
<dbReference type="AlphaFoldDB" id="K9YGV2"/>
<evidence type="ECO:0000256" key="12">
    <source>
        <dbReference type="HAMAP-Rule" id="MF_01987"/>
    </source>
</evidence>
<comment type="similarity">
    <text evidence="12">Belongs to the carbohydrate kinase PfkB family. Ribokinase subfamily.</text>
</comment>
<dbReference type="Gene3D" id="3.40.1190.20">
    <property type="match status" value="1"/>
</dbReference>
<comment type="pathway">
    <text evidence="12">Carbohydrate metabolism; D-ribose degradation; D-ribose 5-phosphate from beta-D-ribopyranose: step 2/2.</text>
</comment>
<dbReference type="eggNOG" id="COG0524">
    <property type="taxonomic scope" value="Bacteria"/>
</dbReference>
<sequence length="309" mass="33381">MKSSQIVVFGSVNIDLTVTVSHLPQSGETLKGNNFTISVGGKGANQAIALSRLGTPTAFIGRVGKDNWGDRILEELHQQGVNIDKFSQDVQHPTGTAMITVEEETGENQIIIISGANGVVGTKELLDLTNLLPHCRYLLLQLEIPLPVVLEAITLAKKHHVPVILDPAPAHTLPHDIYQDISIITPNAIEASQLVGFEVQTQAQVEKAGQWFLDKGVQTVIITMGADGVYCASHHEQFWLSTPPVTVVDTVGAGDAFNGGLATALVNNYSLEEAVTWGLINGSLSVTRKGEFPTLSEFQQWLKDNLNHQ</sequence>
<dbReference type="PANTHER" id="PTHR10584:SF166">
    <property type="entry name" value="RIBOKINASE"/>
    <property type="match status" value="1"/>
</dbReference>
<keyword evidence="7 12" id="KW-0418">Kinase</keyword>
<dbReference type="Pfam" id="PF00294">
    <property type="entry name" value="PfkB"/>
    <property type="match status" value="1"/>
</dbReference>
<dbReference type="HAMAP" id="MF_01987">
    <property type="entry name" value="Ribokinase"/>
    <property type="match status" value="1"/>
</dbReference>
<evidence type="ECO:0000256" key="11">
    <source>
        <dbReference type="ARBA" id="ARBA00023277"/>
    </source>
</evidence>
<dbReference type="EMBL" id="CP003940">
    <property type="protein sequence ID" value="AFZ46171.1"/>
    <property type="molecule type" value="Genomic_DNA"/>
</dbReference>
<dbReference type="PRINTS" id="PR00990">
    <property type="entry name" value="RIBOKINASE"/>
</dbReference>
<dbReference type="InterPro" id="IPR011611">
    <property type="entry name" value="PfkB_dom"/>
</dbReference>
<keyword evidence="11 12" id="KW-0119">Carbohydrate metabolism</keyword>
<dbReference type="SUPFAM" id="SSF53613">
    <property type="entry name" value="Ribokinase-like"/>
    <property type="match status" value="1"/>
</dbReference>
<dbReference type="GO" id="GO:0046872">
    <property type="term" value="F:metal ion binding"/>
    <property type="evidence" value="ECO:0007669"/>
    <property type="project" value="UniProtKB-KW"/>
</dbReference>
<dbReference type="EC" id="2.7.1.15" evidence="2 12"/>
<feature type="binding site" evidence="12">
    <location>
        <position position="187"/>
    </location>
    <ligand>
        <name>ATP</name>
        <dbReference type="ChEBI" id="CHEBI:30616"/>
    </ligand>
</feature>
<organism evidence="14 15">
    <name type="scientific">Cyanobacterium stanieri (strain ATCC 29140 / PCC 7202)</name>
    <dbReference type="NCBI Taxonomy" id="292563"/>
    <lineage>
        <taxon>Bacteria</taxon>
        <taxon>Bacillati</taxon>
        <taxon>Cyanobacteriota</taxon>
        <taxon>Cyanophyceae</taxon>
        <taxon>Oscillatoriophycideae</taxon>
        <taxon>Chroococcales</taxon>
        <taxon>Geminocystaceae</taxon>
        <taxon>Cyanobacterium</taxon>
    </lineage>
</organism>
<dbReference type="UniPathway" id="UPA00916">
    <property type="reaction ID" value="UER00889"/>
</dbReference>
<evidence type="ECO:0000256" key="9">
    <source>
        <dbReference type="ARBA" id="ARBA00022842"/>
    </source>
</evidence>
<dbReference type="Proteomes" id="UP000010483">
    <property type="component" value="Chromosome"/>
</dbReference>
<feature type="domain" description="Carbohydrate kinase PfkB" evidence="13">
    <location>
        <begin position="5"/>
        <end position="290"/>
    </location>
</feature>
<evidence type="ECO:0000256" key="6">
    <source>
        <dbReference type="ARBA" id="ARBA00022741"/>
    </source>
</evidence>
<feature type="binding site" evidence="12">
    <location>
        <begin position="13"/>
        <end position="15"/>
    </location>
    <ligand>
        <name>substrate</name>
    </ligand>
</feature>
<feature type="binding site" evidence="12">
    <location>
        <position position="249"/>
    </location>
    <ligand>
        <name>K(+)</name>
        <dbReference type="ChEBI" id="CHEBI:29103"/>
    </ligand>
</feature>
<comment type="function">
    <text evidence="12">Catalyzes the phosphorylation of ribose at O-5 in a reaction requiring ATP and magnesium. The resulting D-ribose-5-phosphate can then be used either for sythesis of nucleotides, histidine, and tryptophan, or as a component of the pentose phosphate pathway.</text>
</comment>
<comment type="cofactor">
    <cofactor evidence="12">
        <name>Mg(2+)</name>
        <dbReference type="ChEBI" id="CHEBI:18420"/>
    </cofactor>
    <text evidence="12">Requires a divalent cation, most likely magnesium in vivo, as an electrophilic catalyst to aid phosphoryl group transfer. It is the chelate of the metal and the nucleotide that is the actual substrate.</text>
</comment>
<dbReference type="InterPro" id="IPR002139">
    <property type="entry name" value="Ribo/fructo_kinase"/>
</dbReference>
<evidence type="ECO:0000256" key="5">
    <source>
        <dbReference type="ARBA" id="ARBA00022723"/>
    </source>
</evidence>
<evidence type="ECO:0000256" key="4">
    <source>
        <dbReference type="ARBA" id="ARBA00022679"/>
    </source>
</evidence>
<evidence type="ECO:0000256" key="7">
    <source>
        <dbReference type="ARBA" id="ARBA00022777"/>
    </source>
</evidence>
<evidence type="ECO:0000256" key="8">
    <source>
        <dbReference type="ARBA" id="ARBA00022840"/>
    </source>
</evidence>
<dbReference type="GO" id="GO:0005524">
    <property type="term" value="F:ATP binding"/>
    <property type="evidence" value="ECO:0007669"/>
    <property type="project" value="UniProtKB-UniRule"/>
</dbReference>
<dbReference type="GO" id="GO:0005737">
    <property type="term" value="C:cytoplasm"/>
    <property type="evidence" value="ECO:0007669"/>
    <property type="project" value="UniProtKB-SubCell"/>
</dbReference>
<dbReference type="PANTHER" id="PTHR10584">
    <property type="entry name" value="SUGAR KINASE"/>
    <property type="match status" value="1"/>
</dbReference>
<feature type="binding site" evidence="12">
    <location>
        <position position="255"/>
    </location>
    <ligand>
        <name>substrate</name>
    </ligand>
</feature>
<keyword evidence="15" id="KW-1185">Reference proteome</keyword>
<dbReference type="HOGENOM" id="CLU_027634_2_3_3"/>
<keyword evidence="5 12" id="KW-0479">Metal-binding</keyword>
<feature type="binding site" evidence="12">
    <location>
        <position position="143"/>
    </location>
    <ligand>
        <name>substrate</name>
    </ligand>
</feature>
<evidence type="ECO:0000256" key="1">
    <source>
        <dbReference type="ARBA" id="ARBA00005380"/>
    </source>
</evidence>
<feature type="binding site" evidence="12">
    <location>
        <position position="251"/>
    </location>
    <ligand>
        <name>K(+)</name>
        <dbReference type="ChEBI" id="CHEBI:29103"/>
    </ligand>
</feature>
<feature type="binding site" evidence="12">
    <location>
        <position position="285"/>
    </location>
    <ligand>
        <name>K(+)</name>
        <dbReference type="ChEBI" id="CHEBI:29103"/>
    </ligand>
</feature>
<gene>
    <name evidence="12" type="primary">rbsK</name>
    <name evidence="14" type="ordered locus">Cyast_0189</name>
</gene>
<dbReference type="STRING" id="292563.Cyast_0189"/>
<dbReference type="InterPro" id="IPR011877">
    <property type="entry name" value="Ribokinase"/>
</dbReference>
<comment type="subcellular location">
    <subcellularLocation>
        <location evidence="12">Cytoplasm</location>
    </subcellularLocation>
</comment>
<feature type="active site" description="Proton acceptor" evidence="12">
    <location>
        <position position="255"/>
    </location>
</feature>
<name>K9YGV2_CYASC</name>
<feature type="binding site" evidence="12">
    <location>
        <begin position="41"/>
        <end position="45"/>
    </location>
    <ligand>
        <name>substrate</name>
    </ligand>
</feature>
<dbReference type="InterPro" id="IPR002173">
    <property type="entry name" value="Carboh/pur_kinase_PfkB_CS"/>
</dbReference>
<dbReference type="InterPro" id="IPR017583">
    <property type="entry name" value="Tagatose/fructose_Pkinase"/>
</dbReference>
<keyword evidence="8 12" id="KW-0067">ATP-binding</keyword>
<protein>
    <recommendedName>
        <fullName evidence="3 12">Ribokinase</fullName>
        <shortName evidence="12">RK</shortName>
        <ecNumber evidence="2 12">2.7.1.15</ecNumber>
    </recommendedName>
</protein>
<dbReference type="InterPro" id="IPR029056">
    <property type="entry name" value="Ribokinase-like"/>
</dbReference>
<keyword evidence="4 12" id="KW-0808">Transferase</keyword>
<evidence type="ECO:0000259" key="13">
    <source>
        <dbReference type="Pfam" id="PF00294"/>
    </source>
</evidence>
<dbReference type="CDD" id="cd01174">
    <property type="entry name" value="ribokinase"/>
    <property type="match status" value="1"/>
</dbReference>
<evidence type="ECO:0000256" key="3">
    <source>
        <dbReference type="ARBA" id="ARBA00016943"/>
    </source>
</evidence>
<comment type="similarity">
    <text evidence="1">Belongs to the carbohydrate kinase pfkB family.</text>
</comment>
<proteinExistence type="inferred from homology"/>
<dbReference type="NCBIfam" id="TIGR02152">
    <property type="entry name" value="D_ribokin_bact"/>
    <property type="match status" value="1"/>
</dbReference>
<keyword evidence="6 12" id="KW-0547">Nucleotide-binding</keyword>
<dbReference type="PROSITE" id="PS00583">
    <property type="entry name" value="PFKB_KINASES_1"/>
    <property type="match status" value="1"/>
</dbReference>
<dbReference type="KEGG" id="csn:Cyast_0189"/>
<dbReference type="PATRIC" id="fig|292563.3.peg.200"/>
<evidence type="ECO:0000313" key="14">
    <source>
        <dbReference type="EMBL" id="AFZ46171.1"/>
    </source>
</evidence>
<accession>K9YGV2</accession>
<evidence type="ECO:0000313" key="15">
    <source>
        <dbReference type="Proteomes" id="UP000010483"/>
    </source>
</evidence>
<keyword evidence="9 12" id="KW-0460">Magnesium</keyword>
<comment type="catalytic activity">
    <reaction evidence="12">
        <text>D-ribose + ATP = D-ribose 5-phosphate + ADP + H(+)</text>
        <dbReference type="Rhea" id="RHEA:13697"/>
        <dbReference type="ChEBI" id="CHEBI:15378"/>
        <dbReference type="ChEBI" id="CHEBI:30616"/>
        <dbReference type="ChEBI" id="CHEBI:47013"/>
        <dbReference type="ChEBI" id="CHEBI:78346"/>
        <dbReference type="ChEBI" id="CHEBI:456216"/>
        <dbReference type="EC" id="2.7.1.15"/>
    </reaction>
</comment>
<dbReference type="GO" id="GO:0019303">
    <property type="term" value="P:D-ribose catabolic process"/>
    <property type="evidence" value="ECO:0007669"/>
    <property type="project" value="UniProtKB-UniRule"/>
</dbReference>
<dbReference type="PIRSF" id="PIRSF000535">
    <property type="entry name" value="1PFK/6PFK/LacC"/>
    <property type="match status" value="1"/>
</dbReference>
<evidence type="ECO:0000256" key="10">
    <source>
        <dbReference type="ARBA" id="ARBA00022958"/>
    </source>
</evidence>
<keyword evidence="10 12" id="KW-0630">Potassium</keyword>
<comment type="subunit">
    <text evidence="12">Homodimer.</text>
</comment>
<dbReference type="PROSITE" id="PS00584">
    <property type="entry name" value="PFKB_KINASES_2"/>
    <property type="match status" value="1"/>
</dbReference>
<feature type="binding site" evidence="12">
    <location>
        <begin position="223"/>
        <end position="228"/>
    </location>
    <ligand>
        <name>ATP</name>
        <dbReference type="ChEBI" id="CHEBI:30616"/>
    </ligand>
</feature>
<keyword evidence="12" id="KW-0963">Cytoplasm</keyword>
<feature type="binding site" evidence="12">
    <location>
        <begin position="254"/>
        <end position="255"/>
    </location>
    <ligand>
        <name>ATP</name>
        <dbReference type="ChEBI" id="CHEBI:30616"/>
    </ligand>
</feature>